<sequence length="168" mass="18059">MPFQAVFAGTGSVVKSVFVVLSSMAPFVENRGSILLAAALDVKWYLAYVGTSIGSFLPVPFLLRAGERGMRQLRRFSPAAKALDQVEAFSHQHEAFLQRHGYLALALIISVPFTGIGSWAGVLLSNMLGLDKKHSTAAILAGIIVSGFFTTAGAYGLFLGVRSLIRLW</sequence>
<evidence type="ECO:0000256" key="1">
    <source>
        <dbReference type="SAM" id="Phobius"/>
    </source>
</evidence>
<dbReference type="EMBL" id="JACONZ010000001">
    <property type="protein sequence ID" value="MBC5579900.1"/>
    <property type="molecule type" value="Genomic_DNA"/>
</dbReference>
<feature type="transmembrane region" description="Helical" evidence="1">
    <location>
        <begin position="5"/>
        <end position="25"/>
    </location>
</feature>
<dbReference type="AlphaFoldDB" id="A0A923IBU7"/>
<feature type="transmembrane region" description="Helical" evidence="1">
    <location>
        <begin position="45"/>
        <end position="65"/>
    </location>
</feature>
<keyword evidence="1" id="KW-0812">Transmembrane</keyword>
<gene>
    <name evidence="2" type="ORF">H8S23_00065</name>
</gene>
<dbReference type="Pfam" id="PF06695">
    <property type="entry name" value="Sm_multidrug_ex"/>
    <property type="match status" value="1"/>
</dbReference>
<evidence type="ECO:0000313" key="2">
    <source>
        <dbReference type="EMBL" id="MBC5579900.1"/>
    </source>
</evidence>
<dbReference type="Proteomes" id="UP000659630">
    <property type="component" value="Unassembled WGS sequence"/>
</dbReference>
<reference evidence="2" key="1">
    <citation type="submission" date="2020-08" db="EMBL/GenBank/DDBJ databases">
        <title>Genome public.</title>
        <authorList>
            <person name="Liu C."/>
            <person name="Sun Q."/>
        </authorList>
    </citation>
    <scope>NUCLEOTIDE SEQUENCE</scope>
    <source>
        <strain evidence="2">BX8</strain>
    </source>
</reference>
<protein>
    <submittedName>
        <fullName evidence="2">Small multi-drug export protein</fullName>
    </submittedName>
</protein>
<keyword evidence="3" id="KW-1185">Reference proteome</keyword>
<dbReference type="RefSeq" id="WP_186886281.1">
    <property type="nucleotide sequence ID" value="NZ_JACONZ010000001.1"/>
</dbReference>
<keyword evidence="1" id="KW-1133">Transmembrane helix</keyword>
<proteinExistence type="predicted"/>
<evidence type="ECO:0000313" key="3">
    <source>
        <dbReference type="Proteomes" id="UP000659630"/>
    </source>
</evidence>
<keyword evidence="1" id="KW-0472">Membrane</keyword>
<name>A0A923IBU7_9FIRM</name>
<feature type="transmembrane region" description="Helical" evidence="1">
    <location>
        <begin position="102"/>
        <end position="125"/>
    </location>
</feature>
<accession>A0A923IBU7</accession>
<organism evidence="2 3">
    <name type="scientific">Anaerofilum hominis</name>
    <dbReference type="NCBI Taxonomy" id="2763016"/>
    <lineage>
        <taxon>Bacteria</taxon>
        <taxon>Bacillati</taxon>
        <taxon>Bacillota</taxon>
        <taxon>Clostridia</taxon>
        <taxon>Eubacteriales</taxon>
        <taxon>Oscillospiraceae</taxon>
        <taxon>Anaerofilum</taxon>
    </lineage>
</organism>
<comment type="caution">
    <text evidence="2">The sequence shown here is derived from an EMBL/GenBank/DDBJ whole genome shotgun (WGS) entry which is preliminary data.</text>
</comment>
<feature type="transmembrane region" description="Helical" evidence="1">
    <location>
        <begin position="137"/>
        <end position="161"/>
    </location>
</feature>
<dbReference type="InterPro" id="IPR009577">
    <property type="entry name" value="Sm_multidrug_ex"/>
</dbReference>